<evidence type="ECO:0000256" key="5">
    <source>
        <dbReference type="ARBA" id="ARBA00023136"/>
    </source>
</evidence>
<evidence type="ECO:0000259" key="8">
    <source>
        <dbReference type="Pfam" id="PF02225"/>
    </source>
</evidence>
<feature type="compositionally biased region" description="Polar residues" evidence="6">
    <location>
        <begin position="1"/>
        <end position="15"/>
    </location>
</feature>
<dbReference type="Gene3D" id="2.60.40.1150">
    <property type="match status" value="1"/>
</dbReference>
<dbReference type="Pfam" id="PF02225">
    <property type="entry name" value="PA"/>
    <property type="match status" value="1"/>
</dbReference>
<feature type="compositionally biased region" description="Low complexity" evidence="6">
    <location>
        <begin position="654"/>
        <end position="682"/>
    </location>
</feature>
<dbReference type="Proteomes" id="UP000008983">
    <property type="component" value="Unassembled WGS sequence"/>
</dbReference>
<dbReference type="OrthoDB" id="10254310at2759"/>
<dbReference type="eggNOG" id="KOG1061">
    <property type="taxonomic scope" value="Eukaryota"/>
</dbReference>
<evidence type="ECO:0000259" key="9">
    <source>
        <dbReference type="Pfam" id="PF25011"/>
    </source>
</evidence>
<evidence type="ECO:0000313" key="10">
    <source>
        <dbReference type="EMBL" id="EGR30331.1"/>
    </source>
</evidence>
<keyword evidence="4" id="KW-0653">Protein transport</keyword>
<evidence type="ECO:0000256" key="3">
    <source>
        <dbReference type="ARBA" id="ARBA00022448"/>
    </source>
</evidence>
<feature type="region of interest" description="Disordered" evidence="6">
    <location>
        <begin position="1"/>
        <end position="21"/>
    </location>
</feature>
<dbReference type="SUPFAM" id="SSF48371">
    <property type="entry name" value="ARM repeat"/>
    <property type="match status" value="1"/>
</dbReference>
<keyword evidence="5" id="KW-0472">Membrane</keyword>
<dbReference type="GeneID" id="14906441"/>
<dbReference type="GO" id="GO:0016192">
    <property type="term" value="P:vesicle-mediated transport"/>
    <property type="evidence" value="ECO:0007669"/>
    <property type="project" value="InterPro"/>
</dbReference>
<evidence type="ECO:0000313" key="11">
    <source>
        <dbReference type="Proteomes" id="UP000008983"/>
    </source>
</evidence>
<organism evidence="10 11">
    <name type="scientific">Ichthyophthirius multifiliis</name>
    <name type="common">White spot disease agent</name>
    <name type="synonym">Ich</name>
    <dbReference type="NCBI Taxonomy" id="5932"/>
    <lineage>
        <taxon>Eukaryota</taxon>
        <taxon>Sar</taxon>
        <taxon>Alveolata</taxon>
        <taxon>Ciliophora</taxon>
        <taxon>Intramacronucleata</taxon>
        <taxon>Oligohymenophorea</taxon>
        <taxon>Hymenostomatida</taxon>
        <taxon>Ophryoglenina</taxon>
        <taxon>Ichthyophthirius</taxon>
    </lineage>
</organism>
<evidence type="ECO:0000256" key="4">
    <source>
        <dbReference type="ARBA" id="ARBA00022927"/>
    </source>
</evidence>
<dbReference type="InterPro" id="IPR013041">
    <property type="entry name" value="Clathrin_app_Ig-like_sf"/>
</dbReference>
<dbReference type="Gene3D" id="3.50.30.30">
    <property type="match status" value="1"/>
</dbReference>
<dbReference type="Gene3D" id="1.25.10.10">
    <property type="entry name" value="Leucine-rich Repeat Variant"/>
    <property type="match status" value="1"/>
</dbReference>
<keyword evidence="11" id="KW-1185">Reference proteome</keyword>
<dbReference type="InterPro" id="IPR056858">
    <property type="entry name" value="VSR_TRX"/>
</dbReference>
<dbReference type="OMA" id="IANQDNI"/>
<evidence type="ECO:0000259" key="7">
    <source>
        <dbReference type="Pfam" id="PF01602"/>
    </source>
</evidence>
<feature type="compositionally biased region" description="Low complexity" evidence="6">
    <location>
        <begin position="690"/>
        <end position="717"/>
    </location>
</feature>
<dbReference type="GO" id="GO:0030117">
    <property type="term" value="C:membrane coat"/>
    <property type="evidence" value="ECO:0007669"/>
    <property type="project" value="InterPro"/>
</dbReference>
<comment type="similarity">
    <text evidence="2">Belongs to the adaptor complexes large subunit family.</text>
</comment>
<reference evidence="10 11" key="1">
    <citation type="submission" date="2011-07" db="EMBL/GenBank/DDBJ databases">
        <authorList>
            <person name="Coyne R."/>
            <person name="Brami D."/>
            <person name="Johnson J."/>
            <person name="Hostetler J."/>
            <person name="Hannick L."/>
            <person name="Clark T."/>
            <person name="Cassidy-Hanley D."/>
            <person name="Inman J."/>
        </authorList>
    </citation>
    <scope>NUCLEOTIDE SEQUENCE [LARGE SCALE GENOMIC DNA]</scope>
    <source>
        <strain evidence="10 11">G5</strain>
    </source>
</reference>
<accession>G0QWS6</accession>
<sequence>MQAQSKPNLGTQRPQITKKKNEVEELQDDLLNNNINIKKEAIRKIIDAMTRGKDVSMLFTHVIRNMMTDNMELKKLIYLYIINYAKSKPDLAILAVNSFRSDATNQQNPLLRSLAVRTMGCIRIKSVVEYLLDPLKKAIKDEDSYVRKTAAICIAKLFETHPDIMEEQGFLVQLQNLLNDGNAMVVSNAVCALMSIQEIKGENLLQLDRYKVQKLRTAMNECNEWGIIYILDAISVYQPTDSKETQDILERIVPLLQHCNPGVILSAVKVIMKYLDFITDPELIINYCKKLTSPLISLLNQESEVIYVALKNINLILQKRPMIIEKEIKYFFCNFNDPIYIKTMKIEILIRLANLDNIHQILSQLKEHTTEVDIEIAKKSIRSIGRCAIKLEKAAPKCVQVLRECLQSKNEYVMQETIIVIRDIFRKYPKDYEGILKEICENLTTLDNPEAKAAMIWIIGEYVTTIENSDELLTNFAESFLEEPAIVQHQILTSCIKLFLMRHQEGYQLIQKLLQQATNNCENPDLRDRGYIYWRLLGQDPQLAKEIVYSERPEISDSTYILETELLDKLIENIGTLSSVYYKPPQQFVKHLRDIINQKELEENDEDAADELLNPTEKDVDNEYYGGDAQITNNQAQNVQNTNNLGDLLDDDLPVNNYQQQPPQYMQQNMLQNNNNNNNVNLIDDDDDLLGGNLPQQQPTQQQQQYQQPMQQQVNNLIDDDDLLGPGPSSQQQQQPIQQQYQASASRNIKIPLSECINENKFSQQGKVNGLNIAAAFQRENDRIYLELQVINKFGQNTFTNFAIKFGPNKFKLLNSIIDLPQLNNVNIFKKNIYMYIYIQLHSGQTLNTNIDVNCTGQIDQNPLTNPFTINCLINTNFDVYALTIPCSLTVLMIPNGKVPFQVYQQQVQKMVRKADKIQIAIERNSLIQKLEDNNIYMINSQVNPQGVVIEVSLANFGFFPYGHKLSGRLQLAVNLQNWDENQTEEDYKKYKDLDNTACTQIRQFNQKYFNEHGYPILVADRGDCTFVTKGLLAQKSHAKMLIIIDNSLTESLDDIIMSDDLSGNQLDIPVVLITNKSGKILKDLFNIGQEIQVSINFNKPQEEDTAEIQYWMLPTDKKSYDFLLTQQQFIKDLLIQKKIVFEPHFVFLYCDDNCKKSPDYVDYCVSDGKYCHPDPDDKGLLRGKDSVLQALQELCVSKVEPILYFDYALEFYLCIENKSNNKDCNDKALQKIEKDNADDVDKVKFLVEKCLDESWATGKYADKQKDDNTLLEKELNLYKVQGLRFFPHLFVNGQSFRGDLYSRKAAQEFMCEGIHGAENIELCKEYMNAEDDENDNKDLQRVDYVG</sequence>
<evidence type="ECO:0000256" key="6">
    <source>
        <dbReference type="SAM" id="MobiDB-lite"/>
    </source>
</evidence>
<feature type="domain" description="Vacuolar sorting receptor thioredoxin-like" evidence="9">
    <location>
        <begin position="1120"/>
        <end position="1304"/>
    </location>
</feature>
<dbReference type="InterPro" id="IPR016024">
    <property type="entry name" value="ARM-type_fold"/>
</dbReference>
<name>G0QWS6_ICHMU</name>
<dbReference type="PANTHER" id="PTHR11134">
    <property type="entry name" value="ADAPTOR COMPLEX SUBUNIT BETA FAMILY MEMBER"/>
    <property type="match status" value="1"/>
</dbReference>
<dbReference type="InterPro" id="IPR003137">
    <property type="entry name" value="PA_domain"/>
</dbReference>
<comment type="subcellular location">
    <subcellularLocation>
        <location evidence="1">Endomembrane system</location>
    </subcellularLocation>
</comment>
<feature type="compositionally biased region" description="Low complexity" evidence="6">
    <location>
        <begin position="724"/>
        <end position="744"/>
    </location>
</feature>
<dbReference type="FunCoup" id="G0QWS6">
    <property type="interactions" value="422"/>
</dbReference>
<feature type="compositionally biased region" description="Low complexity" evidence="6">
    <location>
        <begin position="631"/>
        <end position="647"/>
    </location>
</feature>
<proteinExistence type="inferred from homology"/>
<dbReference type="InterPro" id="IPR002553">
    <property type="entry name" value="Clathrin/coatomer_adapt-like_N"/>
</dbReference>
<dbReference type="InterPro" id="IPR013037">
    <property type="entry name" value="Clathrin_b-adaptin_app_Ig-like"/>
</dbReference>
<protein>
    <submittedName>
        <fullName evidence="10">Uncharacterized protein</fullName>
    </submittedName>
</protein>
<dbReference type="Pfam" id="PF01602">
    <property type="entry name" value="Adaptin_N"/>
    <property type="match status" value="1"/>
</dbReference>
<dbReference type="STRING" id="857967.G0QWS6"/>
<evidence type="ECO:0000256" key="2">
    <source>
        <dbReference type="ARBA" id="ARBA00006613"/>
    </source>
</evidence>
<dbReference type="SUPFAM" id="SSF49348">
    <property type="entry name" value="Clathrin adaptor appendage domain"/>
    <property type="match status" value="1"/>
</dbReference>
<dbReference type="InterPro" id="IPR026739">
    <property type="entry name" value="AP_beta"/>
</dbReference>
<dbReference type="Pfam" id="PF25011">
    <property type="entry name" value="VSR_TRX"/>
    <property type="match status" value="1"/>
</dbReference>
<keyword evidence="3" id="KW-0813">Transport</keyword>
<gene>
    <name evidence="10" type="ORF">IMG5_134800</name>
</gene>
<evidence type="ECO:0000256" key="1">
    <source>
        <dbReference type="ARBA" id="ARBA00004308"/>
    </source>
</evidence>
<feature type="domain" description="Clathrin/coatomer adaptor adaptin-like N-terminal" evidence="7">
    <location>
        <begin position="20"/>
        <end position="539"/>
    </location>
</feature>
<dbReference type="InParanoid" id="G0QWS6"/>
<feature type="region of interest" description="Disordered" evidence="6">
    <location>
        <begin position="631"/>
        <end position="744"/>
    </location>
</feature>
<dbReference type="InterPro" id="IPR011989">
    <property type="entry name" value="ARM-like"/>
</dbReference>
<dbReference type="GO" id="GO:0006886">
    <property type="term" value="P:intracellular protein transport"/>
    <property type="evidence" value="ECO:0007669"/>
    <property type="project" value="InterPro"/>
</dbReference>
<dbReference type="GO" id="GO:0012505">
    <property type="term" value="C:endomembrane system"/>
    <property type="evidence" value="ECO:0007669"/>
    <property type="project" value="UniProtKB-SubCell"/>
</dbReference>
<dbReference type="RefSeq" id="XP_004031918.1">
    <property type="nucleotide sequence ID" value="XM_004031870.1"/>
</dbReference>
<dbReference type="EMBL" id="GL984012">
    <property type="protein sequence ID" value="EGR30331.1"/>
    <property type="molecule type" value="Genomic_DNA"/>
</dbReference>
<feature type="domain" description="PA" evidence="8">
    <location>
        <begin position="996"/>
        <end position="1082"/>
    </location>
</feature>